<dbReference type="InterPro" id="IPR011335">
    <property type="entry name" value="Restrct_endonuc-II-like"/>
</dbReference>
<dbReference type="eggNOG" id="COG1787">
    <property type="taxonomic scope" value="Bacteria"/>
</dbReference>
<dbReference type="Pfam" id="PF04471">
    <property type="entry name" value="Mrr_cat"/>
    <property type="match status" value="1"/>
</dbReference>
<dbReference type="GO" id="GO:0009307">
    <property type="term" value="P:DNA restriction-modification system"/>
    <property type="evidence" value="ECO:0007669"/>
    <property type="project" value="InterPro"/>
</dbReference>
<name>A0A059KSM4_9BURK</name>
<dbReference type="PANTHER" id="PTHR30015:SF7">
    <property type="entry name" value="TYPE IV METHYL-DIRECTED RESTRICTION ENZYME ECOKMRR"/>
    <property type="match status" value="1"/>
</dbReference>
<sequence>MKLNWKMSENSLFAILLRSPWWISVAVGALIGLVAAAALPADFQTAGALSGFPFFVIAVMAARRQRGQPSAAQVTETAQALGALTWPAFADRLETAFQRAGYQVQRGTAPGVDFVLERQGRTTLVGARRWKAARTGLEPLRELQAAREAAGAQAALYIALGGVTDNTRPFVREHGITLWQAAELAKALRGISPLL</sequence>
<dbReference type="InterPro" id="IPR007560">
    <property type="entry name" value="Restrct_endonuc_IV_Mrr"/>
</dbReference>
<feature type="transmembrane region" description="Helical" evidence="1">
    <location>
        <begin position="45"/>
        <end position="62"/>
    </location>
</feature>
<evidence type="ECO:0000259" key="2">
    <source>
        <dbReference type="Pfam" id="PF04471"/>
    </source>
</evidence>
<dbReference type="PANTHER" id="PTHR30015">
    <property type="entry name" value="MRR RESTRICTION SYSTEM PROTEIN"/>
    <property type="match status" value="1"/>
</dbReference>
<dbReference type="GO" id="GO:0003677">
    <property type="term" value="F:DNA binding"/>
    <property type="evidence" value="ECO:0007669"/>
    <property type="project" value="InterPro"/>
</dbReference>
<dbReference type="RefSeq" id="WP_310732025.1">
    <property type="nucleotide sequence ID" value="NZ_AZRA01000001.1"/>
</dbReference>
<feature type="transmembrane region" description="Helical" evidence="1">
    <location>
        <begin position="21"/>
        <end position="39"/>
    </location>
</feature>
<comment type="caution">
    <text evidence="3">The sequence shown here is derived from an EMBL/GenBank/DDBJ whole genome shotgun (WGS) entry which is preliminary data.</text>
</comment>
<reference evidence="3 4" key="1">
    <citation type="journal article" date="2014" name="FEMS Microbiol. Ecol.">
        <title>Sphaerotilus natans encrusted with nanoball-shaped Fe(III) oxide minerals formed by nitrate-reducing mixotrophic Fe(II) oxidation.</title>
        <authorList>
            <person name="Park S."/>
            <person name="Kim D.H."/>
            <person name="Lee J.H."/>
            <person name="Hur H.G."/>
        </authorList>
    </citation>
    <scope>NUCLEOTIDE SEQUENCE [LARGE SCALE GENOMIC DNA]</scope>
    <source>
        <strain evidence="3 4">DSM 6575</strain>
    </source>
</reference>
<gene>
    <name evidence="3" type="ORF">X805_00150</name>
</gene>
<keyword evidence="4" id="KW-1185">Reference proteome</keyword>
<keyword evidence="1" id="KW-0812">Transmembrane</keyword>
<dbReference type="InterPro" id="IPR052906">
    <property type="entry name" value="Type_IV_Methyl-Rstrct_Enzyme"/>
</dbReference>
<keyword evidence="1" id="KW-1133">Transmembrane helix</keyword>
<organism evidence="3 4">
    <name type="scientific">Sphaerotilus natans subsp. natans DSM 6575</name>
    <dbReference type="NCBI Taxonomy" id="1286631"/>
    <lineage>
        <taxon>Bacteria</taxon>
        <taxon>Pseudomonadati</taxon>
        <taxon>Pseudomonadota</taxon>
        <taxon>Betaproteobacteria</taxon>
        <taxon>Burkholderiales</taxon>
        <taxon>Sphaerotilaceae</taxon>
        <taxon>Sphaerotilus</taxon>
    </lineage>
</organism>
<feature type="domain" description="Restriction endonuclease type IV Mrr" evidence="2">
    <location>
        <begin position="83"/>
        <end position="187"/>
    </location>
</feature>
<evidence type="ECO:0000313" key="3">
    <source>
        <dbReference type="EMBL" id="KDB54370.1"/>
    </source>
</evidence>
<protein>
    <recommendedName>
        <fullName evidence="2">Restriction endonuclease type IV Mrr domain-containing protein</fullName>
    </recommendedName>
</protein>
<dbReference type="EMBL" id="AZRA01000001">
    <property type="protein sequence ID" value="KDB54370.1"/>
    <property type="molecule type" value="Genomic_DNA"/>
</dbReference>
<dbReference type="Proteomes" id="UP000026714">
    <property type="component" value="Unassembled WGS sequence"/>
</dbReference>
<dbReference type="PATRIC" id="fig|1286631.3.peg.15"/>
<accession>A0A059KSM4</accession>
<dbReference type="STRING" id="34103.SAMN05421778_12356"/>
<dbReference type="AlphaFoldDB" id="A0A059KSM4"/>
<dbReference type="SUPFAM" id="SSF52980">
    <property type="entry name" value="Restriction endonuclease-like"/>
    <property type="match status" value="1"/>
</dbReference>
<keyword evidence="1" id="KW-0472">Membrane</keyword>
<dbReference type="GO" id="GO:0015666">
    <property type="term" value="F:restriction endodeoxyribonuclease activity"/>
    <property type="evidence" value="ECO:0007669"/>
    <property type="project" value="TreeGrafter"/>
</dbReference>
<evidence type="ECO:0000313" key="4">
    <source>
        <dbReference type="Proteomes" id="UP000026714"/>
    </source>
</evidence>
<proteinExistence type="predicted"/>
<evidence type="ECO:0000256" key="1">
    <source>
        <dbReference type="SAM" id="Phobius"/>
    </source>
</evidence>